<accession>A0A2U8H4L3</accession>
<proteinExistence type="predicted"/>
<dbReference type="Pfam" id="PF17186">
    <property type="entry name" value="Lipocalin_9"/>
    <property type="match status" value="1"/>
</dbReference>
<feature type="signal peptide" evidence="1">
    <location>
        <begin position="1"/>
        <end position="26"/>
    </location>
</feature>
<feature type="chain" id="PRO_5016129213" evidence="1">
    <location>
        <begin position="27"/>
        <end position="385"/>
    </location>
</feature>
<dbReference type="PROSITE" id="PS51257">
    <property type="entry name" value="PROKAR_LIPOPROTEIN"/>
    <property type="match status" value="1"/>
</dbReference>
<dbReference type="PANTHER" id="PTHR38591:SF1">
    <property type="entry name" value="BLL1000 PROTEIN"/>
    <property type="match status" value="1"/>
</dbReference>
<dbReference type="OrthoDB" id="9770826at2"/>
<dbReference type="AlphaFoldDB" id="A0A2U8H4L3"/>
<dbReference type="Gene3D" id="2.40.370.10">
    <property type="entry name" value="AttH-like domain"/>
    <property type="match status" value="2"/>
</dbReference>
<name>A0A2U8H4L3_9RHOO</name>
<protein>
    <submittedName>
        <fullName evidence="3">Carotenoid 1,2-hydratase</fullName>
    </submittedName>
</protein>
<reference evidence="3 4" key="1">
    <citation type="submission" date="2017-06" db="EMBL/GenBank/DDBJ databases">
        <title>Azoarcus sp. TSNA42 complete genome sequence.</title>
        <authorList>
            <person name="Woo J.-H."/>
            <person name="Kim H.-S."/>
        </authorList>
    </citation>
    <scope>NUCLEOTIDE SEQUENCE [LARGE SCALE GENOMIC DNA]</scope>
    <source>
        <strain evidence="3 4">TSNA42</strain>
    </source>
</reference>
<evidence type="ECO:0000259" key="2">
    <source>
        <dbReference type="Pfam" id="PF07143"/>
    </source>
</evidence>
<dbReference type="Proteomes" id="UP000244902">
    <property type="component" value="Chromosome"/>
</dbReference>
<evidence type="ECO:0000313" key="3">
    <source>
        <dbReference type="EMBL" id="AWI80927.1"/>
    </source>
</evidence>
<keyword evidence="1" id="KW-0732">Signal</keyword>
<dbReference type="RefSeq" id="WP_108974924.1">
    <property type="nucleotide sequence ID" value="NZ_CP022188.1"/>
</dbReference>
<dbReference type="Pfam" id="PF07143">
    <property type="entry name" value="CrtC"/>
    <property type="match status" value="1"/>
</dbReference>
<dbReference type="InterPro" id="IPR010791">
    <property type="entry name" value="AttH_dom"/>
</dbReference>
<gene>
    <name evidence="3" type="ORF">CEW87_17105</name>
</gene>
<dbReference type="EMBL" id="CP022188">
    <property type="protein sequence ID" value="AWI80927.1"/>
    <property type="molecule type" value="Genomic_DNA"/>
</dbReference>
<dbReference type="SUPFAM" id="SSF159245">
    <property type="entry name" value="AttH-like"/>
    <property type="match status" value="1"/>
</dbReference>
<evidence type="ECO:0000313" key="4">
    <source>
        <dbReference type="Proteomes" id="UP000244902"/>
    </source>
</evidence>
<sequence>MLRWYSRVMAAWLFGAVFMSSAACLAANDTEALRGVGLPYPAVTPGAALAFPRDHGAHPEFRTEWWYITGWLSDEAGVERGFQLTFFRVRPRIGEGSPSRFSPSQLMLAHAAVADPGKGRLLHAERAERSLPPLAGAGEAHTDVRIRDWSLTWSEAPDTPGVYRARVGAGEFAFDLELRPDGVPVLNGEGGYSRKAPDPKHASYYYSRPHLKVSGQLRAGQGSHRVTGTAWLDHEWSSEIMPADARGWDWIGINLNDGGALMAFRMRGDKDIPVWSAATLRDADGSLRTLEFDEVRFVPRREWRSLRSGATYPVEWSLRLAGTDDAPERTFRIVPLMDDQELDSRASTGAIYWEGAVRLFEGDTELREIGKGYLEMTGYAERLEM</sequence>
<feature type="domain" description="AttH" evidence="2">
    <location>
        <begin position="63"/>
        <end position="238"/>
    </location>
</feature>
<dbReference type="PANTHER" id="PTHR38591">
    <property type="entry name" value="HYDROLASE"/>
    <property type="match status" value="1"/>
</dbReference>
<organism evidence="3 4">
    <name type="scientific">Parazoarcus communis</name>
    <dbReference type="NCBI Taxonomy" id="41977"/>
    <lineage>
        <taxon>Bacteria</taxon>
        <taxon>Pseudomonadati</taxon>
        <taxon>Pseudomonadota</taxon>
        <taxon>Betaproteobacteria</taxon>
        <taxon>Rhodocyclales</taxon>
        <taxon>Zoogloeaceae</taxon>
        <taxon>Parazoarcus</taxon>
    </lineage>
</organism>
<dbReference type="InterPro" id="IPR023374">
    <property type="entry name" value="AttH-like_dom_sf"/>
</dbReference>
<evidence type="ECO:0000256" key="1">
    <source>
        <dbReference type="SAM" id="SignalP"/>
    </source>
</evidence>